<keyword evidence="5" id="KW-1185">Reference proteome</keyword>
<name>A0A2A4HTH2_9GAMM</name>
<proteinExistence type="predicted"/>
<dbReference type="OrthoDB" id="9799092at2"/>
<gene>
    <name evidence="4" type="ORF">CPA45_01105</name>
</gene>
<accession>A0A2A4HTH2</accession>
<dbReference type="PANTHER" id="PTHR43877:SF2">
    <property type="entry name" value="AMINOALKYLPHOSPHONATE N-ACETYLTRANSFERASE-RELATED"/>
    <property type="match status" value="1"/>
</dbReference>
<organism evidence="4 5">
    <name type="scientific">Vreelandella nigrificans</name>
    <dbReference type="NCBI Taxonomy" id="2042704"/>
    <lineage>
        <taxon>Bacteria</taxon>
        <taxon>Pseudomonadati</taxon>
        <taxon>Pseudomonadota</taxon>
        <taxon>Gammaproteobacteria</taxon>
        <taxon>Oceanospirillales</taxon>
        <taxon>Halomonadaceae</taxon>
        <taxon>Vreelandella</taxon>
    </lineage>
</organism>
<dbReference type="AlphaFoldDB" id="A0A2A4HTH2"/>
<protein>
    <submittedName>
        <fullName evidence="4">GNAT family N-acetyltransferase</fullName>
    </submittedName>
</protein>
<evidence type="ECO:0000256" key="1">
    <source>
        <dbReference type="ARBA" id="ARBA00022679"/>
    </source>
</evidence>
<dbReference type="GO" id="GO:0016747">
    <property type="term" value="F:acyltransferase activity, transferring groups other than amino-acyl groups"/>
    <property type="evidence" value="ECO:0007669"/>
    <property type="project" value="InterPro"/>
</dbReference>
<dbReference type="EMBL" id="NWUX01000001">
    <property type="protein sequence ID" value="PCF97371.1"/>
    <property type="molecule type" value="Genomic_DNA"/>
</dbReference>
<dbReference type="RefSeq" id="WP_096649537.1">
    <property type="nucleotide sequence ID" value="NZ_NWUX01000001.1"/>
</dbReference>
<reference evidence="5" key="1">
    <citation type="submission" date="2017-09" db="EMBL/GenBank/DDBJ databases">
        <authorList>
            <person name="Cho G.-S."/>
            <person name="Oguntoyinbo F.A."/>
            <person name="Cnockaert M."/>
            <person name="Kabisch J."/>
            <person name="Neve H."/>
            <person name="Bockelmann W."/>
            <person name="Wenning M."/>
            <person name="Franz C.M."/>
            <person name="Vandamme P."/>
        </authorList>
    </citation>
    <scope>NUCLEOTIDE SEQUENCE [LARGE SCALE GENOMIC DNA]</scope>
    <source>
        <strain evidence="5">MBT G8648</strain>
    </source>
</reference>
<dbReference type="InterPro" id="IPR016181">
    <property type="entry name" value="Acyl_CoA_acyltransferase"/>
</dbReference>
<evidence type="ECO:0000256" key="2">
    <source>
        <dbReference type="ARBA" id="ARBA00023315"/>
    </source>
</evidence>
<evidence type="ECO:0000313" key="4">
    <source>
        <dbReference type="EMBL" id="PCF97371.1"/>
    </source>
</evidence>
<keyword evidence="1 4" id="KW-0808">Transferase</keyword>
<dbReference type="CDD" id="cd04301">
    <property type="entry name" value="NAT_SF"/>
    <property type="match status" value="1"/>
</dbReference>
<feature type="domain" description="N-acetyltransferase" evidence="3">
    <location>
        <begin position="4"/>
        <end position="164"/>
    </location>
</feature>
<evidence type="ECO:0000313" key="5">
    <source>
        <dbReference type="Proteomes" id="UP000218677"/>
    </source>
</evidence>
<dbReference type="Pfam" id="PF00583">
    <property type="entry name" value="Acetyltransf_1"/>
    <property type="match status" value="1"/>
</dbReference>
<evidence type="ECO:0000259" key="3">
    <source>
        <dbReference type="PROSITE" id="PS51186"/>
    </source>
</evidence>
<dbReference type="InterPro" id="IPR050832">
    <property type="entry name" value="Bact_Acetyltransf"/>
</dbReference>
<comment type="caution">
    <text evidence="4">The sequence shown here is derived from an EMBL/GenBank/DDBJ whole genome shotgun (WGS) entry which is preliminary data.</text>
</comment>
<dbReference type="SUPFAM" id="SSF55729">
    <property type="entry name" value="Acyl-CoA N-acyltransferases (Nat)"/>
    <property type="match status" value="1"/>
</dbReference>
<dbReference type="Proteomes" id="UP000218677">
    <property type="component" value="Unassembled WGS sequence"/>
</dbReference>
<dbReference type="PROSITE" id="PS51186">
    <property type="entry name" value="GNAT"/>
    <property type="match status" value="1"/>
</dbReference>
<sequence length="171" mass="18584">MNELEISILTPKDWERYKCVRLESLNDSPDSFGSTFGEEAALSDSEWQSRLDLKSRGLDALPLIAEINGQAVGLAWGVIHAPDREVVHIYQMWVSPASRGKGIAQALLSEIKAWALGSGCNLLALAVTTSNAAAVRLYRSSGFITTGQPTPLRSDSLLMLQPMVMTLHSGE</sequence>
<dbReference type="PANTHER" id="PTHR43877">
    <property type="entry name" value="AMINOALKYLPHOSPHONATE N-ACETYLTRANSFERASE-RELATED-RELATED"/>
    <property type="match status" value="1"/>
</dbReference>
<dbReference type="InterPro" id="IPR000182">
    <property type="entry name" value="GNAT_dom"/>
</dbReference>
<keyword evidence="2" id="KW-0012">Acyltransferase</keyword>
<dbReference type="Gene3D" id="3.40.630.30">
    <property type="match status" value="1"/>
</dbReference>